<evidence type="ECO:0000313" key="2">
    <source>
        <dbReference type="EMBL" id="MBT9144500.1"/>
    </source>
</evidence>
<evidence type="ECO:0000313" key="3">
    <source>
        <dbReference type="Proteomes" id="UP000811545"/>
    </source>
</evidence>
<proteinExistence type="predicted"/>
<evidence type="ECO:0000259" key="1">
    <source>
        <dbReference type="Pfam" id="PF22522"/>
    </source>
</evidence>
<name>A0A9E2BF78_PSYF1</name>
<organism evidence="2 3">
    <name type="scientific">Psychracetigena formicireducens</name>
    <dbReference type="NCBI Taxonomy" id="2986056"/>
    <lineage>
        <taxon>Bacteria</taxon>
        <taxon>Bacillati</taxon>
        <taxon>Candidatus Lithacetigenota</taxon>
        <taxon>Candidatus Psychracetigena</taxon>
    </lineage>
</organism>
<comment type="caution">
    <text evidence="2">The sequence shown here is derived from an EMBL/GenBank/DDBJ whole genome shotgun (WGS) entry which is preliminary data.</text>
</comment>
<protein>
    <recommendedName>
        <fullName evidence="1">DUF6998 domain-containing protein</fullName>
    </recommendedName>
</protein>
<dbReference type="InterPro" id="IPR054267">
    <property type="entry name" value="DUF6998"/>
</dbReference>
<dbReference type="AlphaFoldDB" id="A0A9E2BF78"/>
<gene>
    <name evidence="2" type="ORF">DDT42_00341</name>
</gene>
<reference evidence="2 3" key="1">
    <citation type="journal article" date="2021" name="bioRxiv">
        <title>Unique metabolic strategies in Hadean analogues reveal hints for primordial physiology.</title>
        <authorList>
            <person name="Nobu M.K."/>
            <person name="Nakai R."/>
            <person name="Tamazawa S."/>
            <person name="Mori H."/>
            <person name="Toyoda A."/>
            <person name="Ijiri A."/>
            <person name="Suzuki S."/>
            <person name="Kurokawa K."/>
            <person name="Kamagata Y."/>
            <person name="Tamaki H."/>
        </authorList>
    </citation>
    <scope>NUCLEOTIDE SEQUENCE [LARGE SCALE GENOMIC DNA]</scope>
    <source>
        <strain evidence="2">BS525</strain>
    </source>
</reference>
<sequence length="168" mass="19152">MTEYELGDVLMIEKETIIIDEEIISKIKGVIGIALEYENLTGGKRSLGITGEIGEILVSYHLGLQLLLDPLSKGYDAIDKDGLRVQIKTRHSKSRKIPKNNKRTGNFSKHSFDYALLGLLNNYYELSEVYKVDYDKLKPVLNNQKRQSLSLRTFKKLGVKIYQSDREG</sequence>
<dbReference type="Proteomes" id="UP000811545">
    <property type="component" value="Unassembled WGS sequence"/>
</dbReference>
<dbReference type="Pfam" id="PF22522">
    <property type="entry name" value="DUF6998"/>
    <property type="match status" value="1"/>
</dbReference>
<dbReference type="EMBL" id="QLTW01000009">
    <property type="protein sequence ID" value="MBT9144500.1"/>
    <property type="molecule type" value="Genomic_DNA"/>
</dbReference>
<feature type="domain" description="DUF6998" evidence="1">
    <location>
        <begin position="50"/>
        <end position="165"/>
    </location>
</feature>
<accession>A0A9E2BF78</accession>